<dbReference type="EMBL" id="CM017886">
    <property type="protein sequence ID" value="KAG1370272.1"/>
    <property type="molecule type" value="Genomic_DNA"/>
</dbReference>
<proteinExistence type="predicted"/>
<keyword evidence="3" id="KW-1185">Reference proteome</keyword>
<comment type="caution">
    <text evidence="2">The sequence shown here is derived from an EMBL/GenBank/DDBJ whole genome shotgun (WGS) entry which is preliminary data.</text>
</comment>
<evidence type="ECO:0000313" key="2">
    <source>
        <dbReference type="EMBL" id="KAG1370272.1"/>
    </source>
</evidence>
<evidence type="ECO:0000256" key="1">
    <source>
        <dbReference type="SAM" id="MobiDB-lite"/>
    </source>
</evidence>
<gene>
    <name evidence="2" type="ORF">COCNU_15G006380</name>
</gene>
<name>A0A8K0IXH6_COCNU</name>
<protein>
    <submittedName>
        <fullName evidence="2">Uncharacterized protein</fullName>
    </submittedName>
</protein>
<feature type="region of interest" description="Disordered" evidence="1">
    <location>
        <begin position="1"/>
        <end position="39"/>
    </location>
</feature>
<dbReference type="Proteomes" id="UP000797356">
    <property type="component" value="Chromosome 15"/>
</dbReference>
<accession>A0A8K0IXH6</accession>
<sequence length="94" mass="10465">MSWSSGGGNPSRRCLHPSRISSAKPTKPQVASFGKAQAAPVEPKCRALQFLQRLEKPSDDFVAAMEEVVQQLQDAYQNHVEEWRRDGDILGARD</sequence>
<reference evidence="2" key="1">
    <citation type="journal article" date="2017" name="Gigascience">
        <title>The genome draft of coconut (Cocos nucifera).</title>
        <authorList>
            <person name="Xiao Y."/>
            <person name="Xu P."/>
            <person name="Fan H."/>
            <person name="Baudouin L."/>
            <person name="Xia W."/>
            <person name="Bocs S."/>
            <person name="Xu J."/>
            <person name="Li Q."/>
            <person name="Guo A."/>
            <person name="Zhou L."/>
            <person name="Li J."/>
            <person name="Wu Y."/>
            <person name="Ma Z."/>
            <person name="Armero A."/>
            <person name="Issali A.E."/>
            <person name="Liu N."/>
            <person name="Peng M."/>
            <person name="Yang Y."/>
        </authorList>
    </citation>
    <scope>NUCLEOTIDE SEQUENCE</scope>
    <source>
        <tissue evidence="2">Spear leaf of Hainan Tall coconut</tissue>
    </source>
</reference>
<evidence type="ECO:0000313" key="3">
    <source>
        <dbReference type="Proteomes" id="UP000797356"/>
    </source>
</evidence>
<organism evidence="2 3">
    <name type="scientific">Cocos nucifera</name>
    <name type="common">Coconut palm</name>
    <dbReference type="NCBI Taxonomy" id="13894"/>
    <lineage>
        <taxon>Eukaryota</taxon>
        <taxon>Viridiplantae</taxon>
        <taxon>Streptophyta</taxon>
        <taxon>Embryophyta</taxon>
        <taxon>Tracheophyta</taxon>
        <taxon>Spermatophyta</taxon>
        <taxon>Magnoliopsida</taxon>
        <taxon>Liliopsida</taxon>
        <taxon>Arecaceae</taxon>
        <taxon>Arecoideae</taxon>
        <taxon>Cocoseae</taxon>
        <taxon>Attaleinae</taxon>
        <taxon>Cocos</taxon>
    </lineage>
</organism>
<dbReference type="AlphaFoldDB" id="A0A8K0IXH6"/>
<reference evidence="2" key="2">
    <citation type="submission" date="2019-07" db="EMBL/GenBank/DDBJ databases">
        <authorList>
            <person name="Yang Y."/>
            <person name="Bocs S."/>
            <person name="Baudouin L."/>
        </authorList>
    </citation>
    <scope>NUCLEOTIDE SEQUENCE</scope>
    <source>
        <tissue evidence="2">Spear leaf of Hainan Tall coconut</tissue>
    </source>
</reference>